<gene>
    <name evidence="2" type="ORF">GCM10022276_10230</name>
</gene>
<dbReference type="PANTHER" id="PTHR30492:SF0">
    <property type="entry name" value="METHYLGLYOXAL SYNTHASE"/>
    <property type="match status" value="1"/>
</dbReference>
<evidence type="ECO:0000259" key="1">
    <source>
        <dbReference type="PROSITE" id="PS50146"/>
    </source>
</evidence>
<dbReference type="SUPFAM" id="SSF111331">
    <property type="entry name" value="NAD kinase/diacylglycerol kinase-like"/>
    <property type="match status" value="1"/>
</dbReference>
<dbReference type="PANTHER" id="PTHR30492">
    <property type="entry name" value="METHYLGLYOXAL SYNTHASE"/>
    <property type="match status" value="1"/>
</dbReference>
<reference evidence="3" key="1">
    <citation type="journal article" date="2019" name="Int. J. Syst. Evol. Microbiol.">
        <title>The Global Catalogue of Microorganisms (GCM) 10K type strain sequencing project: providing services to taxonomists for standard genome sequencing and annotation.</title>
        <authorList>
            <consortium name="The Broad Institute Genomics Platform"/>
            <consortium name="The Broad Institute Genome Sequencing Center for Infectious Disease"/>
            <person name="Wu L."/>
            <person name="Ma J."/>
        </authorList>
    </citation>
    <scope>NUCLEOTIDE SEQUENCE [LARGE SCALE GENOMIC DNA]</scope>
    <source>
        <strain evidence="3">JCM 17543</strain>
    </source>
</reference>
<protein>
    <submittedName>
        <fullName evidence="2">YegS/Rv2252/BmrU family lipid kinase</fullName>
    </submittedName>
</protein>
<dbReference type="InterPro" id="IPR004363">
    <property type="entry name" value="Methylgl_synth"/>
</dbReference>
<evidence type="ECO:0000313" key="2">
    <source>
        <dbReference type="EMBL" id="GAA3892991.1"/>
    </source>
</evidence>
<dbReference type="InterPro" id="IPR017438">
    <property type="entry name" value="ATP-NAD_kinase_N"/>
</dbReference>
<dbReference type="PROSITE" id="PS50146">
    <property type="entry name" value="DAGK"/>
    <property type="match status" value="1"/>
</dbReference>
<dbReference type="NCBIfam" id="TIGR00147">
    <property type="entry name" value="YegS/Rv2252/BmrU family lipid kinase"/>
    <property type="match status" value="1"/>
</dbReference>
<name>A0ABP7L131_9SPHN</name>
<keyword evidence="2" id="KW-0418">Kinase</keyword>
<dbReference type="InterPro" id="IPR016064">
    <property type="entry name" value="NAD/diacylglycerol_kinase_sf"/>
</dbReference>
<dbReference type="RefSeq" id="WP_344698608.1">
    <property type="nucleotide sequence ID" value="NZ_BAABBM010000001.1"/>
</dbReference>
<feature type="domain" description="DAGKc" evidence="1">
    <location>
        <begin position="6"/>
        <end position="134"/>
    </location>
</feature>
<sequence>MANNNKLPRKAILIVNTASRSGADAFEQAREKLTGAGVELIDARSVDDPETLPHEIKAAVKRAPMVIVGGGDGTLSETVDDFLGSDTVFALLPLGTANSFARTLGIPLDLDGAIDVIANGLPRQIDLAAINGDYFLNNAALGLAPKVAETVPHGLKRTLGRLGYLLWAGWSAASFKAFRLTVDDGKRRHRLWATEARIANGRFHGGIELIESANVDSGEIVVQAVEGRSVVKLGWSYLTSALKHPSRHDPLTEFRGKKLRIETHPRMRVSIDGELGPETPFEATVAPGAITVAAPRG</sequence>
<accession>A0ABP7L131</accession>
<dbReference type="InterPro" id="IPR005218">
    <property type="entry name" value="Diacylglycerol/lipid_kinase"/>
</dbReference>
<dbReference type="EMBL" id="BAABBM010000001">
    <property type="protein sequence ID" value="GAA3892991.1"/>
    <property type="molecule type" value="Genomic_DNA"/>
</dbReference>
<dbReference type="SMART" id="SM00046">
    <property type="entry name" value="DAGKc"/>
    <property type="match status" value="1"/>
</dbReference>
<proteinExistence type="predicted"/>
<comment type="caution">
    <text evidence="2">The sequence shown here is derived from an EMBL/GenBank/DDBJ whole genome shotgun (WGS) entry which is preliminary data.</text>
</comment>
<keyword evidence="2" id="KW-0808">Transferase</keyword>
<dbReference type="Pfam" id="PF19279">
    <property type="entry name" value="YegS_C"/>
    <property type="match status" value="1"/>
</dbReference>
<dbReference type="InterPro" id="IPR001206">
    <property type="entry name" value="Diacylglycerol_kinase_cat_dom"/>
</dbReference>
<evidence type="ECO:0000313" key="3">
    <source>
        <dbReference type="Proteomes" id="UP001500827"/>
    </source>
</evidence>
<dbReference type="Gene3D" id="2.60.200.40">
    <property type="match status" value="1"/>
</dbReference>
<dbReference type="GO" id="GO:0016301">
    <property type="term" value="F:kinase activity"/>
    <property type="evidence" value="ECO:0007669"/>
    <property type="project" value="UniProtKB-KW"/>
</dbReference>
<dbReference type="InterPro" id="IPR045540">
    <property type="entry name" value="YegS/DAGK_C"/>
</dbReference>
<dbReference type="Proteomes" id="UP001500827">
    <property type="component" value="Unassembled WGS sequence"/>
</dbReference>
<dbReference type="Pfam" id="PF00781">
    <property type="entry name" value="DAGK_cat"/>
    <property type="match status" value="1"/>
</dbReference>
<organism evidence="2 3">
    <name type="scientific">Sphingomonas limnosediminicola</name>
    <dbReference type="NCBI Taxonomy" id="940133"/>
    <lineage>
        <taxon>Bacteria</taxon>
        <taxon>Pseudomonadati</taxon>
        <taxon>Pseudomonadota</taxon>
        <taxon>Alphaproteobacteria</taxon>
        <taxon>Sphingomonadales</taxon>
        <taxon>Sphingomonadaceae</taxon>
        <taxon>Sphingomonas</taxon>
    </lineage>
</organism>
<dbReference type="Gene3D" id="3.40.50.10330">
    <property type="entry name" value="Probable inorganic polyphosphate/atp-NAD kinase, domain 1"/>
    <property type="match status" value="1"/>
</dbReference>
<keyword evidence="3" id="KW-1185">Reference proteome</keyword>